<dbReference type="PANTHER" id="PTHR30349">
    <property type="entry name" value="PHAGE INTEGRASE-RELATED"/>
    <property type="match status" value="1"/>
</dbReference>
<dbReference type="InterPro" id="IPR011010">
    <property type="entry name" value="DNA_brk_join_enz"/>
</dbReference>
<evidence type="ECO:0000256" key="2">
    <source>
        <dbReference type="ARBA" id="ARBA00022908"/>
    </source>
</evidence>
<accession>A0A5B9PJN7</accession>
<dbReference type="SUPFAM" id="SSF56349">
    <property type="entry name" value="DNA breaking-rejoining enzymes"/>
    <property type="match status" value="1"/>
</dbReference>
<dbReference type="KEGG" id="mff:MFFC18_27580"/>
<evidence type="ECO:0000256" key="4">
    <source>
        <dbReference type="ARBA" id="ARBA00023172"/>
    </source>
</evidence>
<dbReference type="InterPro" id="IPR010998">
    <property type="entry name" value="Integrase_recombinase_N"/>
</dbReference>
<dbReference type="Proteomes" id="UP000322214">
    <property type="component" value="Chromosome"/>
</dbReference>
<dbReference type="InterPro" id="IPR013762">
    <property type="entry name" value="Integrase-like_cat_sf"/>
</dbReference>
<dbReference type="PANTHER" id="PTHR30349:SF64">
    <property type="entry name" value="PROPHAGE INTEGRASE INTD-RELATED"/>
    <property type="match status" value="1"/>
</dbReference>
<comment type="similarity">
    <text evidence="1">Belongs to the 'phage' integrase family.</text>
</comment>
<dbReference type="AlphaFoldDB" id="A0A5B9PJN7"/>
<dbReference type="GO" id="GO:0003677">
    <property type="term" value="F:DNA binding"/>
    <property type="evidence" value="ECO:0007669"/>
    <property type="project" value="UniProtKB-KW"/>
</dbReference>
<dbReference type="InterPro" id="IPR004107">
    <property type="entry name" value="Integrase_SAM-like_N"/>
</dbReference>
<reference evidence="7 8" key="1">
    <citation type="submission" date="2019-08" db="EMBL/GenBank/DDBJ databases">
        <title>Deep-cultivation of Planctomycetes and their phenomic and genomic characterization uncovers novel biology.</title>
        <authorList>
            <person name="Wiegand S."/>
            <person name="Jogler M."/>
            <person name="Boedeker C."/>
            <person name="Pinto D."/>
            <person name="Vollmers J."/>
            <person name="Rivas-Marin E."/>
            <person name="Kohn T."/>
            <person name="Peeters S.H."/>
            <person name="Heuer A."/>
            <person name="Rast P."/>
            <person name="Oberbeckmann S."/>
            <person name="Bunk B."/>
            <person name="Jeske O."/>
            <person name="Meyerdierks A."/>
            <person name="Storesund J.E."/>
            <person name="Kallscheuer N."/>
            <person name="Luecker S."/>
            <person name="Lage O.M."/>
            <person name="Pohl T."/>
            <person name="Merkel B.J."/>
            <person name="Hornburger P."/>
            <person name="Mueller R.-W."/>
            <person name="Bruemmer F."/>
            <person name="Labrenz M."/>
            <person name="Spormann A.M."/>
            <person name="Op den Camp H."/>
            <person name="Overmann J."/>
            <person name="Amann R."/>
            <person name="Jetten M.S.M."/>
            <person name="Mascher T."/>
            <person name="Medema M.H."/>
            <person name="Devos D.P."/>
            <person name="Kaster A.-K."/>
            <person name="Ovreas L."/>
            <person name="Rohde M."/>
            <person name="Galperin M.Y."/>
            <person name="Jogler C."/>
        </authorList>
    </citation>
    <scope>NUCLEOTIDE SEQUENCE [LARGE SCALE GENOMIC DNA]</scope>
    <source>
        <strain evidence="7 8">FC18</strain>
    </source>
</reference>
<evidence type="ECO:0000313" key="8">
    <source>
        <dbReference type="Proteomes" id="UP000322214"/>
    </source>
</evidence>
<keyword evidence="8" id="KW-1185">Reference proteome</keyword>
<dbReference type="InterPro" id="IPR050090">
    <property type="entry name" value="Tyrosine_recombinase_XerCD"/>
</dbReference>
<gene>
    <name evidence="7" type="primary">xerC_2</name>
    <name evidence="7" type="ORF">MFFC18_27580</name>
</gene>
<dbReference type="GO" id="GO:0006310">
    <property type="term" value="P:DNA recombination"/>
    <property type="evidence" value="ECO:0007669"/>
    <property type="project" value="UniProtKB-KW"/>
</dbReference>
<dbReference type="OrthoDB" id="9801717at2"/>
<evidence type="ECO:0000259" key="6">
    <source>
        <dbReference type="PROSITE" id="PS51898"/>
    </source>
</evidence>
<dbReference type="Pfam" id="PF13495">
    <property type="entry name" value="Phage_int_SAM_4"/>
    <property type="match status" value="1"/>
</dbReference>
<evidence type="ECO:0000256" key="5">
    <source>
        <dbReference type="SAM" id="MobiDB-lite"/>
    </source>
</evidence>
<organism evidence="7 8">
    <name type="scientific">Mariniblastus fucicola</name>
    <dbReference type="NCBI Taxonomy" id="980251"/>
    <lineage>
        <taxon>Bacteria</taxon>
        <taxon>Pseudomonadati</taxon>
        <taxon>Planctomycetota</taxon>
        <taxon>Planctomycetia</taxon>
        <taxon>Pirellulales</taxon>
        <taxon>Pirellulaceae</taxon>
        <taxon>Mariniblastus</taxon>
    </lineage>
</organism>
<keyword evidence="4" id="KW-0233">DNA recombination</keyword>
<dbReference type="GO" id="GO:0015074">
    <property type="term" value="P:DNA integration"/>
    <property type="evidence" value="ECO:0007669"/>
    <property type="project" value="UniProtKB-KW"/>
</dbReference>
<dbReference type="CDD" id="cd01193">
    <property type="entry name" value="INT_IntI_C"/>
    <property type="match status" value="1"/>
</dbReference>
<dbReference type="PROSITE" id="PS51898">
    <property type="entry name" value="TYR_RECOMBINASE"/>
    <property type="match status" value="1"/>
</dbReference>
<dbReference type="Gene3D" id="1.10.150.130">
    <property type="match status" value="1"/>
</dbReference>
<keyword evidence="2" id="KW-0229">DNA integration</keyword>
<dbReference type="RefSeq" id="WP_075085654.1">
    <property type="nucleotide sequence ID" value="NZ_CP042912.1"/>
</dbReference>
<sequence>MKQSKLLDLVRNKTRVMHYSKRTEQAYARWVCRFLVFHKNRNDGQWIHPDDMNSADVELFLTSLAVDRRVAASTQNQAFAAILFLFEKVLGRTIEIEAMRAKASARLPVVLSRQEIVTFFGCLNKEPYRLMAELMYGAGLRLMECCRLRVKDIDFDRKQIVIREGKGNKDRMVPLPQRANSGLLRQTNLVRRLHERDLAGGAGWVWLPTALAEKDRSAGRQFGWQFLFPANALTVDPRPREPLESEENKYGQRAGDGDRNQIRRHHIHENTVQRWICKAIRDASVSKRASCHALRHSFATHLLEAGSDIRTIQELLGHADVSTTMIYTHVSTVGATGVRSPLDGLLVERTTRPDKVQSSKSGYEVRRKTKGVRVQFAG</sequence>
<proteinExistence type="inferred from homology"/>
<dbReference type="InterPro" id="IPR002104">
    <property type="entry name" value="Integrase_catalytic"/>
</dbReference>
<dbReference type="Gene3D" id="1.10.443.10">
    <property type="entry name" value="Intergrase catalytic core"/>
    <property type="match status" value="1"/>
</dbReference>
<feature type="domain" description="Tyr recombinase" evidence="6">
    <location>
        <begin position="106"/>
        <end position="340"/>
    </location>
</feature>
<evidence type="ECO:0000313" key="7">
    <source>
        <dbReference type="EMBL" id="QEG22871.1"/>
    </source>
</evidence>
<dbReference type="STRING" id="980251.GCA_001642875_03429"/>
<evidence type="ECO:0000256" key="3">
    <source>
        <dbReference type="ARBA" id="ARBA00023125"/>
    </source>
</evidence>
<keyword evidence="3" id="KW-0238">DNA-binding</keyword>
<feature type="region of interest" description="Disordered" evidence="5">
    <location>
        <begin position="237"/>
        <end position="260"/>
    </location>
</feature>
<name>A0A5B9PJN7_9BACT</name>
<dbReference type="EMBL" id="CP042912">
    <property type="protein sequence ID" value="QEG22871.1"/>
    <property type="molecule type" value="Genomic_DNA"/>
</dbReference>
<evidence type="ECO:0000256" key="1">
    <source>
        <dbReference type="ARBA" id="ARBA00008857"/>
    </source>
</evidence>
<protein>
    <submittedName>
        <fullName evidence="7">Tyrosine recombinase XerC</fullName>
    </submittedName>
</protein>
<dbReference type="Pfam" id="PF00589">
    <property type="entry name" value="Phage_integrase"/>
    <property type="match status" value="1"/>
</dbReference>